<proteinExistence type="predicted"/>
<dbReference type="HOGENOM" id="CLU_1284979_0_0_1"/>
<dbReference type="AlphaFoldDB" id="A0A072UDK5"/>
<reference evidence="3" key="3">
    <citation type="submission" date="2015-04" db="UniProtKB">
        <authorList>
            <consortium name="EnsemblPlants"/>
        </authorList>
    </citation>
    <scope>IDENTIFICATION</scope>
    <source>
        <strain evidence="3">cv. Jemalong A17</strain>
    </source>
</reference>
<evidence type="ECO:0000256" key="1">
    <source>
        <dbReference type="SAM" id="Phobius"/>
    </source>
</evidence>
<keyword evidence="1" id="KW-0472">Membrane</keyword>
<keyword evidence="1" id="KW-1133">Transmembrane helix</keyword>
<reference evidence="2 4" key="2">
    <citation type="journal article" date="2014" name="BMC Genomics">
        <title>An improved genome release (version Mt4.0) for the model legume Medicago truncatula.</title>
        <authorList>
            <person name="Tang H."/>
            <person name="Krishnakumar V."/>
            <person name="Bidwell S."/>
            <person name="Rosen B."/>
            <person name="Chan A."/>
            <person name="Zhou S."/>
            <person name="Gentzbittel L."/>
            <person name="Childs K.L."/>
            <person name="Yandell M."/>
            <person name="Gundlach H."/>
            <person name="Mayer K.F."/>
            <person name="Schwartz D.C."/>
            <person name="Town C.D."/>
        </authorList>
    </citation>
    <scope>GENOME REANNOTATION</scope>
    <source>
        <strain evidence="2">A17</strain>
        <strain evidence="3 4">cv. Jemalong A17</strain>
    </source>
</reference>
<dbReference type="EMBL" id="CM001221">
    <property type="protein sequence ID" value="KEH27531.1"/>
    <property type="molecule type" value="Genomic_DNA"/>
</dbReference>
<evidence type="ECO:0000313" key="4">
    <source>
        <dbReference type="Proteomes" id="UP000002051"/>
    </source>
</evidence>
<keyword evidence="4" id="KW-1185">Reference proteome</keyword>
<evidence type="ECO:0000313" key="3">
    <source>
        <dbReference type="EnsemblPlants" id="KEH27531"/>
    </source>
</evidence>
<reference evidence="2 4" key="1">
    <citation type="journal article" date="2011" name="Nature">
        <title>The Medicago genome provides insight into the evolution of rhizobial symbioses.</title>
        <authorList>
            <person name="Young N.D."/>
            <person name="Debelle F."/>
            <person name="Oldroyd G.E."/>
            <person name="Geurts R."/>
            <person name="Cannon S.B."/>
            <person name="Udvardi M.K."/>
            <person name="Benedito V.A."/>
            <person name="Mayer K.F."/>
            <person name="Gouzy J."/>
            <person name="Schoof H."/>
            <person name="Van de Peer Y."/>
            <person name="Proost S."/>
            <person name="Cook D.R."/>
            <person name="Meyers B.C."/>
            <person name="Spannagl M."/>
            <person name="Cheung F."/>
            <person name="De Mita S."/>
            <person name="Krishnakumar V."/>
            <person name="Gundlach H."/>
            <person name="Zhou S."/>
            <person name="Mudge J."/>
            <person name="Bharti A.K."/>
            <person name="Murray J.D."/>
            <person name="Naoumkina M.A."/>
            <person name="Rosen B."/>
            <person name="Silverstein K.A."/>
            <person name="Tang H."/>
            <person name="Rombauts S."/>
            <person name="Zhao P.X."/>
            <person name="Zhou P."/>
            <person name="Barbe V."/>
            <person name="Bardou P."/>
            <person name="Bechner M."/>
            <person name="Bellec A."/>
            <person name="Berger A."/>
            <person name="Berges H."/>
            <person name="Bidwell S."/>
            <person name="Bisseling T."/>
            <person name="Choisne N."/>
            <person name="Couloux A."/>
            <person name="Denny R."/>
            <person name="Deshpande S."/>
            <person name="Dai X."/>
            <person name="Doyle J.J."/>
            <person name="Dudez A.M."/>
            <person name="Farmer A.D."/>
            <person name="Fouteau S."/>
            <person name="Franken C."/>
            <person name="Gibelin C."/>
            <person name="Gish J."/>
            <person name="Goldstein S."/>
            <person name="Gonzalez A.J."/>
            <person name="Green P.J."/>
            <person name="Hallab A."/>
            <person name="Hartog M."/>
            <person name="Hua A."/>
            <person name="Humphray S.J."/>
            <person name="Jeong D.H."/>
            <person name="Jing Y."/>
            <person name="Jocker A."/>
            <person name="Kenton S.M."/>
            <person name="Kim D.J."/>
            <person name="Klee K."/>
            <person name="Lai H."/>
            <person name="Lang C."/>
            <person name="Lin S."/>
            <person name="Macmil S.L."/>
            <person name="Magdelenat G."/>
            <person name="Matthews L."/>
            <person name="McCorrison J."/>
            <person name="Monaghan E.L."/>
            <person name="Mun J.H."/>
            <person name="Najar F.Z."/>
            <person name="Nicholson C."/>
            <person name="Noirot C."/>
            <person name="O'Bleness M."/>
            <person name="Paule C.R."/>
            <person name="Poulain J."/>
            <person name="Prion F."/>
            <person name="Qin B."/>
            <person name="Qu C."/>
            <person name="Retzel E.F."/>
            <person name="Riddle C."/>
            <person name="Sallet E."/>
            <person name="Samain S."/>
            <person name="Samson N."/>
            <person name="Sanders I."/>
            <person name="Saurat O."/>
            <person name="Scarpelli C."/>
            <person name="Schiex T."/>
            <person name="Segurens B."/>
            <person name="Severin A.J."/>
            <person name="Sherrier D.J."/>
            <person name="Shi R."/>
            <person name="Sims S."/>
            <person name="Singer S.R."/>
            <person name="Sinharoy S."/>
            <person name="Sterck L."/>
            <person name="Viollet A."/>
            <person name="Wang B.B."/>
            <person name="Wang K."/>
            <person name="Wang M."/>
            <person name="Wang X."/>
            <person name="Warfsmann J."/>
            <person name="Weissenbach J."/>
            <person name="White D.D."/>
            <person name="White J.D."/>
            <person name="Wiley G.B."/>
            <person name="Wincker P."/>
            <person name="Xing Y."/>
            <person name="Yang L."/>
            <person name="Yao Z."/>
            <person name="Ying F."/>
            <person name="Zhai J."/>
            <person name="Zhou L."/>
            <person name="Zuber A."/>
            <person name="Denarie J."/>
            <person name="Dixon R.A."/>
            <person name="May G.D."/>
            <person name="Schwartz D.C."/>
            <person name="Rogers J."/>
            <person name="Quetier F."/>
            <person name="Town C.D."/>
            <person name="Roe B.A."/>
        </authorList>
    </citation>
    <scope>NUCLEOTIDE SEQUENCE [LARGE SCALE GENOMIC DNA]</scope>
    <source>
        <strain evidence="2">A17</strain>
        <strain evidence="3 4">cv. Jemalong A17</strain>
    </source>
</reference>
<dbReference type="PaxDb" id="3880-AES94715"/>
<feature type="transmembrane region" description="Helical" evidence="1">
    <location>
        <begin position="71"/>
        <end position="103"/>
    </location>
</feature>
<keyword evidence="1 2" id="KW-0812">Transmembrane</keyword>
<organism evidence="2 4">
    <name type="scientific">Medicago truncatula</name>
    <name type="common">Barrel medic</name>
    <name type="synonym">Medicago tribuloides</name>
    <dbReference type="NCBI Taxonomy" id="3880"/>
    <lineage>
        <taxon>Eukaryota</taxon>
        <taxon>Viridiplantae</taxon>
        <taxon>Streptophyta</taxon>
        <taxon>Embryophyta</taxon>
        <taxon>Tracheophyta</taxon>
        <taxon>Spermatophyta</taxon>
        <taxon>Magnoliopsida</taxon>
        <taxon>eudicotyledons</taxon>
        <taxon>Gunneridae</taxon>
        <taxon>Pentapetalae</taxon>
        <taxon>rosids</taxon>
        <taxon>fabids</taxon>
        <taxon>Fabales</taxon>
        <taxon>Fabaceae</taxon>
        <taxon>Papilionoideae</taxon>
        <taxon>50 kb inversion clade</taxon>
        <taxon>NPAAA clade</taxon>
        <taxon>Hologalegina</taxon>
        <taxon>IRL clade</taxon>
        <taxon>Trifolieae</taxon>
        <taxon>Medicago</taxon>
    </lineage>
</organism>
<accession>A0A072UDK5</accession>
<dbReference type="EnsemblPlants" id="KEH27531">
    <property type="protein sequence ID" value="KEH27531"/>
    <property type="gene ID" value="MTR_5g017515"/>
</dbReference>
<name>A0A072UDK5_MEDTR</name>
<protein>
    <submittedName>
        <fullName evidence="2">Transmembrane protein, putative</fullName>
    </submittedName>
</protein>
<sequence>MEASRQIPDDTQMCLQIMEFTNFLRKQVRQKTPSQLKNEPQTHSKTHARFLSHGFSSPFILHRWEWDHHQYMALAMIISLITTKLLPFFYITIDLMIVVVVAVRKTQVMVHTLGTDSWRLIQDFPSLITGTTYLKSGKFVSGTINWLVCRGDWSIVSLDLRTVSYQQILPPDYGEEKFTFKLGVSRDCLCILGDHLCRRVGVRVASGVRVCIRAS</sequence>
<evidence type="ECO:0000313" key="2">
    <source>
        <dbReference type="EMBL" id="KEH27531.1"/>
    </source>
</evidence>
<dbReference type="Proteomes" id="UP000002051">
    <property type="component" value="Chromosome 5"/>
</dbReference>
<gene>
    <name evidence="2" type="ordered locus">MTR_5g017515</name>
</gene>